<dbReference type="Pfam" id="PF00443">
    <property type="entry name" value="UCH"/>
    <property type="match status" value="1"/>
</dbReference>
<dbReference type="EMBL" id="MU002032">
    <property type="protein sequence ID" value="KAF2791203.1"/>
    <property type="molecule type" value="Genomic_DNA"/>
</dbReference>
<dbReference type="InterPro" id="IPR038765">
    <property type="entry name" value="Papain-like_cys_pep_sf"/>
</dbReference>
<evidence type="ECO:0000313" key="4">
    <source>
        <dbReference type="Proteomes" id="UP000799757"/>
    </source>
</evidence>
<feature type="compositionally biased region" description="Acidic residues" evidence="1">
    <location>
        <begin position="41"/>
        <end position="54"/>
    </location>
</feature>
<keyword evidence="4" id="KW-1185">Reference proteome</keyword>
<name>A0A6A6X4Y6_9PLEO</name>
<feature type="domain" description="USP" evidence="2">
    <location>
        <begin position="1500"/>
        <end position="1825"/>
    </location>
</feature>
<dbReference type="GO" id="GO:0016579">
    <property type="term" value="P:protein deubiquitination"/>
    <property type="evidence" value="ECO:0007669"/>
    <property type="project" value="InterPro"/>
</dbReference>
<evidence type="ECO:0000256" key="1">
    <source>
        <dbReference type="SAM" id="MobiDB-lite"/>
    </source>
</evidence>
<dbReference type="InterPro" id="IPR021905">
    <property type="entry name" value="DUF3517"/>
</dbReference>
<dbReference type="OrthoDB" id="420187at2759"/>
<dbReference type="InterPro" id="IPR001394">
    <property type="entry name" value="Peptidase_C19_UCH"/>
</dbReference>
<dbReference type="GO" id="GO:0005829">
    <property type="term" value="C:cytosol"/>
    <property type="evidence" value="ECO:0007669"/>
    <property type="project" value="TreeGrafter"/>
</dbReference>
<dbReference type="PANTHER" id="PTHR24006:SF925">
    <property type="entry name" value="UBIQUITINYL HYDROLASE 1"/>
    <property type="match status" value="1"/>
</dbReference>
<sequence>MTIRSQPPTSSQPVDGADDTTAVSASALADNDAPATILDNTESDLAADEDEDAPADSPPVIAVDDDDAEDAMGDYPGSGSEYIQVEYDEEEYFGQFPFAAGHHGNYMSALRSIVQHFQGAGNLDGTVLPQVALWLDNFPNRPAQWKGYFLDKHLFWDEFALLANKVLIRRYNWMNSLVNRDQDNDTNRYPFGDQFVDDGQSEDEIFYDFLKSYLGVCARFLRVDAEILSRSTQEGSYDLPVVSSKHLRHILTILRHEKAPIFHLLNKDYGTDTRKMVHRLTRDFIEAHGVQNLLEFADAACGKVIPGAQNWIASWVTQILNQLGWSLLDLPDQESLIDRLQYYRDALQYFRTYTVDLQAPSKVSDVGVTKDLLAFFADLVFSLCQWDEEIACELAKEFMDYRDPDSPTSTPQDAETIARNDFLRSDPAHYPALAMNAWKFKLLRKYVVKGRMELRVTSIGIMDSALIEIWREYNVTEHQINHPVMQYLADFLLNEEVVDYIMSVDSHPQIISRSGNVVGFLVVTHRYSESQTDAIWKTVSHSPDPRVVSATINMLKSISGLMRTDEQLYICSKLYDLPIETYTLDIFRFFRDLTPKVQVKYLDWSTVDHKSRPWNVCIRVIQDTSPSRDSTKLTSTLHNEACDQLRLVSSVISMEERRQIYGECTAYIANRSPKATGSVRAIYLLCSTSTFMDSTFFKQNLQVGRHIVEELCAFVKAESQRLFHTTQIIALQYRLEMLCVLVYRTPEAIPVDLYQDLWDHLVGKFALNNHIRDMAWSKFSEAIRHKPENEFYKQLILNYVPNLEPEFYTGGVYDFVASYRFPTTKRLVTTEEGEKEVLQIRGADLLWPMVLNAPQGTIEDRSARLLATRYVEIDIEQGVTLEEVEEAHIALVEQCTRELLAAYQSIRGKPLETTSTPDTTNSMDITVSEHAQQQNELRFGRTLLFQKLLLLSIRTKPEFNRARRSDSKVEESSPELPFSGTIEIKYQSPTTNEKQSVFVDPEHTLQDLYTRLCHATGFTRINVFAKGQRLNLLDSGLKKVVDLDFGGLLLVQKAPGSGISEPVARANTSCSVFESAVLKHFEELFACMDSDDYISQLFEFLSLFPFRERIAQSVTSGTAEADDIFPPGKGFQAKYAAFALQYKLREQLRKSNLEESFLANAVQLLDKAHLNPALISDSLSGRHEISLASVLVVVFLEFLKERPSQELSSRYFSDERLLVDRLTTILTVTLKTDTDFSGVACSAYATILEASLHSRCIWEAFISKADVTTLHQTLLLTDPRKTLREQIVQSIASVCGGDLPSTSPFTKGETASCFWKIISAILPEAVQLPSQSEQLFDIAEQVFRSHDENSRDEESLRSSLMIWSDLLLNYTHEEFVGRDETDFVVLGFTKLLLCCIPSLKSFKKPLNVGSLMEQIFHKFLFVPKVAEIDEETPQHVGLPVLETKTRKELYDLMLALAEDRNSYEMLLGLTESLTEEEEDLSSKSYSVDRSNEIRSSTGYVGLLNPRAICYMNSLITQLFMNVNFRKFMLGLNVADAGASQRLLSETQRLFAQMQNTYRKATDPREFASCVKGLDSAPIDINIQMDADEFYNLLFDQWEGQMLSPEIKQRFRSFYGGQTVNQIKSKECEHVSERVESFFVVQCDVQGKSSLQESLQAFVEGDVMEGDNKYKCESCGGKFVDAVKRTCLKDVPDNLIFHLKRFDFDLVDMRRAKINDHFEFPTFIDVSPYNVDHLSDPSKPLQEDIFELVGVLVHQGTSENGHYYSYIRERPCPSGSMTNWVEFNDRDVDNFDHLSIPYHAFGGLYDEQFPRQQKQFSAYMLFYQRRAAIEKDHCEYISSPHCGAPKVPVPSSLDAEITADNESFVREYSLYDPNHSKFVRQILTTLRTVNHGTCSEDHQQETQALHIVLQHLCQTICRLRTVENFDETLLQIRKTALTCPNCCYVVLKWLASHSYALVGLLLRCLHMKVRSQVRAFLIDSLRYLRDKDPALYGVENVDVDMETGAVAPVEGILVDIARRLRNVADETGVGSRGWDDFYLTLCQISNMGHVETAVILNCGFLEFCLRILLMHAHPQSRVNEPDIWRLVEKKKHIFNRLIELVYTLLSKMDIRLPLVPSTSQGSDRLEKYDRTISKFPLSIKEQQCLNLWHDDNRAYAVLDKMIEQFDCTKTEVFYPGEVLKWMLQSPDQRTQENLWTTVSEGVHALNPPFSDPYVRAALPYCEACPIATNVIKVIDTVAKSASGLRDTGGEAHIEFFNGLLRIENEAIFDEKNLDFFYNYTLYRSKAYAIPLLIYDDDGVRKATYKHLEELFAKHKSDDLADEESLGLKYKAIRILVKEMNAKIAEEQINGTSRTYMQPMIATNHLLVHILFTLSSTEDPVMAQYQHHNDKILIDYYQQNIESRLRHWPQDEGTPISTGEAYENSDYGSESDDGADLLES</sequence>
<reference evidence="3" key="1">
    <citation type="journal article" date="2020" name="Stud. Mycol.">
        <title>101 Dothideomycetes genomes: a test case for predicting lifestyles and emergence of pathogens.</title>
        <authorList>
            <person name="Haridas S."/>
            <person name="Albert R."/>
            <person name="Binder M."/>
            <person name="Bloem J."/>
            <person name="Labutti K."/>
            <person name="Salamov A."/>
            <person name="Andreopoulos B."/>
            <person name="Baker S."/>
            <person name="Barry K."/>
            <person name="Bills G."/>
            <person name="Bluhm B."/>
            <person name="Cannon C."/>
            <person name="Castanera R."/>
            <person name="Culley D."/>
            <person name="Daum C."/>
            <person name="Ezra D."/>
            <person name="Gonzalez J."/>
            <person name="Henrissat B."/>
            <person name="Kuo A."/>
            <person name="Liang C."/>
            <person name="Lipzen A."/>
            <person name="Lutzoni F."/>
            <person name="Magnuson J."/>
            <person name="Mondo S."/>
            <person name="Nolan M."/>
            <person name="Ohm R."/>
            <person name="Pangilinan J."/>
            <person name="Park H.-J."/>
            <person name="Ramirez L."/>
            <person name="Alfaro M."/>
            <person name="Sun H."/>
            <person name="Tritt A."/>
            <person name="Yoshinaga Y."/>
            <person name="Zwiers L.-H."/>
            <person name="Turgeon B."/>
            <person name="Goodwin S."/>
            <person name="Spatafora J."/>
            <person name="Crous P."/>
            <person name="Grigoriev I."/>
        </authorList>
    </citation>
    <scope>NUCLEOTIDE SEQUENCE</scope>
    <source>
        <strain evidence="3">CBS 109.77</strain>
    </source>
</reference>
<evidence type="ECO:0000313" key="3">
    <source>
        <dbReference type="EMBL" id="KAF2791203.1"/>
    </source>
</evidence>
<dbReference type="Pfam" id="PF12030">
    <property type="entry name" value="DUF3517"/>
    <property type="match status" value="1"/>
</dbReference>
<dbReference type="PROSITE" id="PS00973">
    <property type="entry name" value="USP_2"/>
    <property type="match status" value="1"/>
</dbReference>
<feature type="compositionally biased region" description="Polar residues" evidence="1">
    <location>
        <begin position="1"/>
        <end position="13"/>
    </location>
</feature>
<dbReference type="Gene3D" id="3.90.70.10">
    <property type="entry name" value="Cysteine proteinases"/>
    <property type="match status" value="1"/>
</dbReference>
<feature type="compositionally biased region" description="Acidic residues" evidence="1">
    <location>
        <begin position="63"/>
        <end position="72"/>
    </location>
</feature>
<dbReference type="GO" id="GO:0004843">
    <property type="term" value="F:cysteine-type deubiquitinase activity"/>
    <property type="evidence" value="ECO:0007669"/>
    <property type="project" value="InterPro"/>
</dbReference>
<dbReference type="PROSITE" id="PS50235">
    <property type="entry name" value="USP_3"/>
    <property type="match status" value="1"/>
</dbReference>
<organism evidence="3 4">
    <name type="scientific">Melanomma pulvis-pyrius CBS 109.77</name>
    <dbReference type="NCBI Taxonomy" id="1314802"/>
    <lineage>
        <taxon>Eukaryota</taxon>
        <taxon>Fungi</taxon>
        <taxon>Dikarya</taxon>
        <taxon>Ascomycota</taxon>
        <taxon>Pezizomycotina</taxon>
        <taxon>Dothideomycetes</taxon>
        <taxon>Pleosporomycetidae</taxon>
        <taxon>Pleosporales</taxon>
        <taxon>Melanommataceae</taxon>
        <taxon>Melanomma</taxon>
    </lineage>
</organism>
<dbReference type="FunFam" id="3.90.70.10:FF:000136">
    <property type="entry name" value="Ubiquitin C-terminal hydrolase, putative"/>
    <property type="match status" value="1"/>
</dbReference>
<proteinExistence type="predicted"/>
<dbReference type="GO" id="GO:0005634">
    <property type="term" value="C:nucleus"/>
    <property type="evidence" value="ECO:0007669"/>
    <property type="project" value="TreeGrafter"/>
</dbReference>
<gene>
    <name evidence="3" type="ORF">K505DRAFT_364053</name>
</gene>
<feature type="region of interest" description="Disordered" evidence="1">
    <location>
        <begin position="1"/>
        <end position="80"/>
    </location>
</feature>
<dbReference type="InterPro" id="IPR018200">
    <property type="entry name" value="USP_CS"/>
</dbReference>
<dbReference type="SUPFAM" id="SSF54001">
    <property type="entry name" value="Cysteine proteinases"/>
    <property type="match status" value="1"/>
</dbReference>
<dbReference type="PANTHER" id="PTHR24006">
    <property type="entry name" value="UBIQUITIN CARBOXYL-TERMINAL HYDROLASE"/>
    <property type="match status" value="1"/>
</dbReference>
<dbReference type="Proteomes" id="UP000799757">
    <property type="component" value="Unassembled WGS sequence"/>
</dbReference>
<evidence type="ECO:0000259" key="2">
    <source>
        <dbReference type="PROSITE" id="PS50235"/>
    </source>
</evidence>
<feature type="region of interest" description="Disordered" evidence="1">
    <location>
        <begin position="2406"/>
        <end position="2438"/>
    </location>
</feature>
<protein>
    <recommendedName>
        <fullName evidence="2">USP domain-containing protein</fullName>
    </recommendedName>
</protein>
<dbReference type="InterPro" id="IPR028889">
    <property type="entry name" value="USP"/>
</dbReference>
<dbReference type="InterPro" id="IPR050164">
    <property type="entry name" value="Peptidase_C19"/>
</dbReference>
<accession>A0A6A6X4Y6</accession>
<feature type="compositionally biased region" description="Acidic residues" evidence="1">
    <location>
        <begin position="2427"/>
        <end position="2438"/>
    </location>
</feature>